<dbReference type="InterPro" id="IPR010296">
    <property type="entry name" value="DUF899_thioredox"/>
</dbReference>
<dbReference type="OrthoDB" id="4721017at2"/>
<gene>
    <name evidence="1" type="ORF">EV383_5508</name>
</gene>
<dbReference type="Pfam" id="PF05988">
    <property type="entry name" value="DUF899"/>
    <property type="match status" value="1"/>
</dbReference>
<dbReference type="AlphaFoldDB" id="A0A4Q7V375"/>
<protein>
    <submittedName>
        <fullName evidence="1">Putative dithiol-disulfide oxidoreductase (DUF899 family)</fullName>
    </submittedName>
</protein>
<accession>A0A4Q7V375</accession>
<organism evidence="1 2">
    <name type="scientific">Pseudonocardia sediminis</name>
    <dbReference type="NCBI Taxonomy" id="1397368"/>
    <lineage>
        <taxon>Bacteria</taxon>
        <taxon>Bacillati</taxon>
        <taxon>Actinomycetota</taxon>
        <taxon>Actinomycetes</taxon>
        <taxon>Pseudonocardiales</taxon>
        <taxon>Pseudonocardiaceae</taxon>
        <taxon>Pseudonocardia</taxon>
    </lineage>
</organism>
<proteinExistence type="predicted"/>
<reference evidence="1 2" key="1">
    <citation type="submission" date="2019-02" db="EMBL/GenBank/DDBJ databases">
        <title>Sequencing the genomes of 1000 actinobacteria strains.</title>
        <authorList>
            <person name="Klenk H.-P."/>
        </authorList>
    </citation>
    <scope>NUCLEOTIDE SEQUENCE [LARGE SCALE GENOMIC DNA]</scope>
    <source>
        <strain evidence="1 2">DSM 45779</strain>
    </source>
</reference>
<dbReference type="Proteomes" id="UP000291591">
    <property type="component" value="Unassembled WGS sequence"/>
</dbReference>
<name>A0A4Q7V375_PSEST</name>
<keyword evidence="2" id="KW-1185">Reference proteome</keyword>
<evidence type="ECO:0000313" key="1">
    <source>
        <dbReference type="EMBL" id="RZT88565.1"/>
    </source>
</evidence>
<evidence type="ECO:0000313" key="2">
    <source>
        <dbReference type="Proteomes" id="UP000291591"/>
    </source>
</evidence>
<dbReference type="RefSeq" id="WP_130292549.1">
    <property type="nucleotide sequence ID" value="NZ_SHKL01000001.1"/>
</dbReference>
<dbReference type="EMBL" id="SHKL01000001">
    <property type="protein sequence ID" value="RZT88565.1"/>
    <property type="molecule type" value="Genomic_DNA"/>
</dbReference>
<sequence>MTLPDVVSREEWQEARVALLAREKELTRARDALNADRRRLPMVEITKDYVLTGPDGPLSLLEAFGGYRQLMVGHFMFDPAWERGCSSCTAGADEHSDGLVEHLHARDTHLVHVSRAPIEKIEKYRAEKGWSFPWYSSHGSDFNYDFHVTLDPSVAPAEYNYRSAAELGIEIPEGESMELPGMSCFLRDGDRVFHTYSQYARGAESTGGSYYFLDLTALGRQEDWEEPKGRSKHGAVPDFS</sequence>
<comment type="caution">
    <text evidence="1">The sequence shown here is derived from an EMBL/GenBank/DDBJ whole genome shotgun (WGS) entry which is preliminary data.</text>
</comment>